<evidence type="ECO:0000313" key="3">
    <source>
        <dbReference type="EMBL" id="MFD2608092.1"/>
    </source>
</evidence>
<dbReference type="Pfam" id="PF15608">
    <property type="entry name" value="PELOTA_1"/>
    <property type="match status" value="1"/>
</dbReference>
<protein>
    <submittedName>
        <fullName evidence="3">Cysteine protease StiP domain-containing protein</fullName>
    </submittedName>
</protein>
<keyword evidence="3" id="KW-0645">Protease</keyword>
<dbReference type="RefSeq" id="WP_386842328.1">
    <property type="nucleotide sequence ID" value="NZ_JBHUMK010000007.1"/>
</dbReference>
<evidence type="ECO:0000313" key="4">
    <source>
        <dbReference type="Proteomes" id="UP001597475"/>
    </source>
</evidence>
<accession>A0ABW5P1H8</accession>
<feature type="domain" description="PELOTA RNA-binding" evidence="2">
    <location>
        <begin position="270"/>
        <end position="347"/>
    </location>
</feature>
<dbReference type="InterPro" id="IPR011215">
    <property type="entry name" value="StiP_N"/>
</dbReference>
<sequence length="353" mass="37124">MSSDGPALAHTLPPQDVTVHLRPAPARLVSVQEKEALIRSGVSYGELLTPEGVPSEAQRRAYADALARNGARVGELLAALSASVLREYDRPVLVSLARAGTTVGCAMSRLSRRWAAELGARALPHHTLSIIRGRGIDRVALARVQAAHPGAQLVFVDGWTGKGSIEDTLRGSLPADVPARLAVLSDPAGVATHAATHEDLLLPHAALNATVCGLLSRTFYTDPAQLHAARVEEDLRPHDQTAGYLDALEALSAALTPEFTLDPGPRPQRPYDAVLALAAGLGVTDPHLVKPSVGEATRVFLRRSPKHLLLRDLAHPDTAHLRDLAGASGIGVTEHPALPYLAAALIAPGGGQE</sequence>
<reference evidence="4" key="1">
    <citation type="journal article" date="2019" name="Int. J. Syst. Evol. Microbiol.">
        <title>The Global Catalogue of Microorganisms (GCM) 10K type strain sequencing project: providing services to taxonomists for standard genome sequencing and annotation.</title>
        <authorList>
            <consortium name="The Broad Institute Genomics Platform"/>
            <consortium name="The Broad Institute Genome Sequencing Center for Infectious Disease"/>
            <person name="Wu L."/>
            <person name="Ma J."/>
        </authorList>
    </citation>
    <scope>NUCLEOTIDE SEQUENCE [LARGE SCALE GENOMIC DNA]</scope>
    <source>
        <strain evidence="4">KCTC 33842</strain>
    </source>
</reference>
<dbReference type="Pfam" id="PF11202">
    <property type="entry name" value="StiP"/>
    <property type="match status" value="1"/>
</dbReference>
<gene>
    <name evidence="3" type="ORF">ACFSR9_01375</name>
</gene>
<keyword evidence="3" id="KW-0378">Hydrolase</keyword>
<keyword evidence="4" id="KW-1185">Reference proteome</keyword>
<dbReference type="GO" id="GO:0006508">
    <property type="term" value="P:proteolysis"/>
    <property type="evidence" value="ECO:0007669"/>
    <property type="project" value="UniProtKB-KW"/>
</dbReference>
<dbReference type="GO" id="GO:0008233">
    <property type="term" value="F:peptidase activity"/>
    <property type="evidence" value="ECO:0007669"/>
    <property type="project" value="UniProtKB-KW"/>
</dbReference>
<proteinExistence type="predicted"/>
<organism evidence="3 4">
    <name type="scientific">Deinococcus taklimakanensis</name>
    <dbReference type="NCBI Taxonomy" id="536443"/>
    <lineage>
        <taxon>Bacteria</taxon>
        <taxon>Thermotogati</taxon>
        <taxon>Deinococcota</taxon>
        <taxon>Deinococci</taxon>
        <taxon>Deinococcales</taxon>
        <taxon>Deinococcaceae</taxon>
        <taxon>Deinococcus</taxon>
    </lineage>
</organism>
<comment type="caution">
    <text evidence="3">The sequence shown here is derived from an EMBL/GenBank/DDBJ whole genome shotgun (WGS) entry which is preliminary data.</text>
</comment>
<dbReference type="Proteomes" id="UP001597475">
    <property type="component" value="Unassembled WGS sequence"/>
</dbReference>
<name>A0ABW5P1H8_9DEIO</name>
<dbReference type="EMBL" id="JBHUMK010000007">
    <property type="protein sequence ID" value="MFD2608092.1"/>
    <property type="molecule type" value="Genomic_DNA"/>
</dbReference>
<evidence type="ECO:0000259" key="2">
    <source>
        <dbReference type="Pfam" id="PF15608"/>
    </source>
</evidence>
<dbReference type="PIRSF" id="PIRSF020979">
    <property type="entry name" value="UCP020979"/>
    <property type="match status" value="1"/>
</dbReference>
<dbReference type="InterPro" id="IPR048336">
    <property type="entry name" value="StiP-like"/>
</dbReference>
<dbReference type="InterPro" id="IPR028157">
    <property type="entry name" value="PELOTA_dom"/>
</dbReference>
<evidence type="ECO:0000259" key="1">
    <source>
        <dbReference type="Pfam" id="PF11202"/>
    </source>
</evidence>
<feature type="domain" description="Cysteine protease StiP N-terminal" evidence="1">
    <location>
        <begin position="11"/>
        <end position="248"/>
    </location>
</feature>